<evidence type="ECO:0000256" key="2">
    <source>
        <dbReference type="ARBA" id="ARBA00007560"/>
    </source>
</evidence>
<organism evidence="6 7">
    <name type="scientific">Caenorhabditis briggsae</name>
    <dbReference type="NCBI Taxonomy" id="6238"/>
    <lineage>
        <taxon>Eukaryota</taxon>
        <taxon>Metazoa</taxon>
        <taxon>Ecdysozoa</taxon>
        <taxon>Nematoda</taxon>
        <taxon>Chromadorea</taxon>
        <taxon>Rhabditida</taxon>
        <taxon>Rhabditina</taxon>
        <taxon>Rhabditomorpha</taxon>
        <taxon>Rhabditoidea</taxon>
        <taxon>Rhabditidae</taxon>
        <taxon>Peloderinae</taxon>
        <taxon>Caenorhabditis</taxon>
    </lineage>
</organism>
<feature type="compositionally biased region" description="Polar residues" evidence="5">
    <location>
        <begin position="503"/>
        <end position="515"/>
    </location>
</feature>
<feature type="region of interest" description="Disordered" evidence="5">
    <location>
        <begin position="503"/>
        <end position="522"/>
    </location>
</feature>
<dbReference type="GO" id="GO:0016593">
    <property type="term" value="C:Cdc73/Paf1 complex"/>
    <property type="evidence" value="ECO:0007669"/>
    <property type="project" value="InterPro"/>
</dbReference>
<feature type="region of interest" description="Disordered" evidence="5">
    <location>
        <begin position="1165"/>
        <end position="1243"/>
    </location>
</feature>
<feature type="compositionally biased region" description="Basic and acidic residues" evidence="5">
    <location>
        <begin position="981"/>
        <end position="1000"/>
    </location>
</feature>
<reference evidence="6 7" key="1">
    <citation type="submission" date="2022-05" db="EMBL/GenBank/DDBJ databases">
        <title>Chromosome-level reference genomes for two strains of Caenorhabditis briggsae: an improved platform for comparative genomics.</title>
        <authorList>
            <person name="Stevens L."/>
            <person name="Andersen E.C."/>
        </authorList>
    </citation>
    <scope>NUCLEOTIDE SEQUENCE [LARGE SCALE GENOMIC DNA]</scope>
    <source>
        <strain evidence="6">QX1410_ONT</strain>
        <tissue evidence="6">Whole-organism</tissue>
    </source>
</reference>
<comment type="subcellular location">
    <subcellularLocation>
        <location evidence="1">Nucleus</location>
    </subcellularLocation>
</comment>
<evidence type="ECO:0000256" key="3">
    <source>
        <dbReference type="ARBA" id="ARBA00020462"/>
    </source>
</evidence>
<feature type="compositionally biased region" description="Pro residues" evidence="5">
    <location>
        <begin position="311"/>
        <end position="362"/>
    </location>
</feature>
<comment type="similarity">
    <text evidence="2">Belongs to the PAF1 family.</text>
</comment>
<evidence type="ECO:0000256" key="5">
    <source>
        <dbReference type="SAM" id="MobiDB-lite"/>
    </source>
</evidence>
<proteinExistence type="inferred from homology"/>
<feature type="region of interest" description="Disordered" evidence="5">
    <location>
        <begin position="864"/>
        <end position="907"/>
    </location>
</feature>
<feature type="region of interest" description="Disordered" evidence="5">
    <location>
        <begin position="292"/>
        <end position="404"/>
    </location>
</feature>
<dbReference type="FunFam" id="3.40.50.300:FF:004268">
    <property type="entry name" value="Protein CBR-TAG-343"/>
    <property type="match status" value="1"/>
</dbReference>
<feature type="compositionally biased region" description="Low complexity" evidence="5">
    <location>
        <begin position="864"/>
        <end position="873"/>
    </location>
</feature>
<evidence type="ECO:0000256" key="4">
    <source>
        <dbReference type="ARBA" id="ARBA00023242"/>
    </source>
</evidence>
<sequence length="1883" mass="212424">MIRALSDTPLLEDMISPDSKFVGEAIEQRDVRTVFVSAKEDSKERENRVILMIGPSSSQKSDLIDFLCNFFYGVDSMDQKRFHIANEKFNQETPQRPVQCYIFNDTVMPVRPVILDMIGCGDSYDDFDTPSLINKWLLNNWKMRLDMIAIVFSDLHRMSMHEEDQLQQVLADLPEHVRDNTVVFITASDGSRTFEPLLRRFGLSDCPKYTINTACTFQKQIEDRLNDEHRRRYWKMSVNQFNNFMERVQEATPVTISGLPYIDDGIYGVQESAQNSSRNSVYSSSKSTVIEVEQNSTAQTTSQQIINRPTTSPPSPPLTPIPQSNPPPAPPGKQSAPPPPPKPTNRPPPIPTSPPPPKPPTTSEPVGIPLYSEKHQQQLRSQTTSAVSPPKPPSFAPPVPPALITDTSTTNALTNAMFEQLKSSSAQYDYATYGSERAYSSQVAYDVPPSEHSQAANLGNRRHSVPDDIRHYADETTPPPVLHDVADRYSTVAYMNHEPNQYNTRIYSRSPTRSQVGVRDAHRLSRDDLRIVDAHSSPSDSQSEELRRMYSGRSGNSVKPTGDITARYVYDTANRNYTAYGERQERQERQSYTAYPAQDRKRWSRSSEPRSETYINDPYYSGKDVVSGYGVIETRRSRTSLHSHGSVPELIHSENKYDYQQLTDQQTRDLERRSRQDQERRSRRQSEGSRQIYIDRQISSERQRKDKYNVGAYTNVNMHDNPQYNLPRRDVLPPLIPPKPVIHRVSGGEVYEDKKSFYEAYSQINHQRPPTYIGQGIQPNPIQPPPPPQPAQPTPIFPQQQLPPRYDQVPESQSNHYIIPKSMRQGSPIQQLPPPSRPISQQQQYDNYGEPIYVARTLAPGVTEETITTTTTTRNEEIERKRNKKKREDDERKKSADNGSQKNYDPYVFDHSHEFKKDAGGQNGGGYDYGRYDNHQRDVEEALMQEEYNTRHLKRTVEQPQRQYPKKNEQRQIEVGQYYGRDNRYQNNKRDNKTSHNEVTSRRNVIGWSPSNYRNPQTKPQMKMARRGFKQRLKGSSADTVSLISEEDEEKAPCFMPRPYMERLDLTQVGPSDILKDENGSQPVITTPRKLLNFDLPRSPRIETTSADRNVELRRLRRKSIESPRTFLNGLAGIDSLPAVIAKKDNNVDTSQVLLYLREPGYGGTTTTFGADTDPQTTRFRSQSADTRRSAFQSQPRTISEDHDPWNQGPLRASEVSFPSQQRRPASTTPWSSQSEYHSAHNLSVPSSFTEHLRERSPASGSALLDLLSRYPSAQNSVQNSPAVQAYIDRIHSDRPLPTRTYTYQSAESNFPLIEYSVRQEVPNGVRTTTSVYQNIVPNGKGYPTHQRVQTTFTSNGPVTSAVHREYHNSTPQQYQSGGPPPPLPRESSLQQQQQAHTFENRSEQQYRHPQQPPAAASSSTHQFYNNGVPAPASSASSGGGGFRQPVFHDTDQLDILAQRLLDDNMSRSTSEWSKSFEQLQNRFQNLENDDLMTPSAFSTSGSMTLPLRGTQLPISKSSSNYEMNSSLLGRAVERRAAEAPEPRKSGALDNFWSQTISSRPSSPTIQRIPTSLTAAERLQMLQEPIDTEKRYPQRVGSGQGVAARKAELMREPSHEYNEKPRAPLNPAFPSNSFLVPSFNELDNAVNELSRTVRGASFGPYGSGMSTPNNTMSRRLGGCGRFPTGEHAFSPPPLETSKSPTSSLNRKLHSPSPTDEVSESSSVYQIPTGLPHPKPKHNVKEQLYLAGIQTTPGYQISRTMYRNGPNFPVPSTGSVASRITEFEKRPGTPIVQLSTTTVKCNENVPVAMSPKSAQQTNGNMSPRSAVFRAKPVIHVDMGSTYHQQTPSAAPIRQIQVHTVQSQGQQPQNHQTTKQLSPASTASD</sequence>
<feature type="region of interest" description="Disordered" evidence="5">
    <location>
        <begin position="533"/>
        <end position="562"/>
    </location>
</feature>
<feature type="compositionally biased region" description="Polar residues" evidence="5">
    <location>
        <begin position="293"/>
        <end position="308"/>
    </location>
</feature>
<dbReference type="PANTHER" id="PTHR23188">
    <property type="entry name" value="RNA POLYMERASE II-ASSOCIATED FACTOR 1 HOMOLOG"/>
    <property type="match status" value="1"/>
</dbReference>
<feature type="compositionally biased region" description="Polar residues" evidence="5">
    <location>
        <begin position="1552"/>
        <end position="1567"/>
    </location>
</feature>
<protein>
    <recommendedName>
        <fullName evidence="3">RNA polymerase II-associated factor 1 homolog</fullName>
    </recommendedName>
</protein>
<accession>A0AAE8ZJW2</accession>
<keyword evidence="4" id="KW-0539">Nucleus</keyword>
<feature type="compositionally biased region" description="Pro residues" evidence="5">
    <location>
        <begin position="389"/>
        <end position="401"/>
    </location>
</feature>
<dbReference type="Gene3D" id="3.40.50.300">
    <property type="entry name" value="P-loop containing nucleotide triphosphate hydrolases"/>
    <property type="match status" value="1"/>
</dbReference>
<feature type="compositionally biased region" description="Polar residues" evidence="5">
    <location>
        <begin position="1179"/>
        <end position="1198"/>
    </location>
</feature>
<name>A0AAE8ZJW2_CAEBR</name>
<feature type="compositionally biased region" description="Polar residues" evidence="5">
    <location>
        <begin position="1696"/>
        <end position="1724"/>
    </location>
</feature>
<feature type="region of interest" description="Disordered" evidence="5">
    <location>
        <begin position="1857"/>
        <end position="1883"/>
    </location>
</feature>
<dbReference type="InterPro" id="IPR027417">
    <property type="entry name" value="P-loop_NTPase"/>
</dbReference>
<feature type="region of interest" description="Disordered" evidence="5">
    <location>
        <begin position="1031"/>
        <end position="1050"/>
    </location>
</feature>
<feature type="compositionally biased region" description="Basic and acidic residues" evidence="5">
    <location>
        <begin position="666"/>
        <end position="687"/>
    </location>
</feature>
<feature type="compositionally biased region" description="Basic and acidic residues" evidence="5">
    <location>
        <begin position="598"/>
        <end position="611"/>
    </location>
</feature>
<dbReference type="Proteomes" id="UP000827892">
    <property type="component" value="Chromosome X"/>
</dbReference>
<dbReference type="EMBL" id="CP090896">
    <property type="protein sequence ID" value="ULT79738.1"/>
    <property type="molecule type" value="Genomic_DNA"/>
</dbReference>
<dbReference type="PANTHER" id="PTHR23188:SF12">
    <property type="entry name" value="RNA POLYMERASE II-ASSOCIATED FACTOR 1 HOMOLOG"/>
    <property type="match status" value="1"/>
</dbReference>
<feature type="region of interest" description="Disordered" evidence="5">
    <location>
        <begin position="955"/>
        <end position="1000"/>
    </location>
</feature>
<feature type="compositionally biased region" description="Basic and acidic residues" evidence="5">
    <location>
        <begin position="874"/>
        <end position="896"/>
    </location>
</feature>
<dbReference type="GO" id="GO:0006368">
    <property type="term" value="P:transcription elongation by RNA polymerase II"/>
    <property type="evidence" value="ECO:0007669"/>
    <property type="project" value="InterPro"/>
</dbReference>
<feature type="region of interest" description="Disordered" evidence="5">
    <location>
        <begin position="771"/>
        <end position="812"/>
    </location>
</feature>
<feature type="compositionally biased region" description="Low complexity" evidence="5">
    <location>
        <begin position="1386"/>
        <end position="1395"/>
    </location>
</feature>
<evidence type="ECO:0000256" key="1">
    <source>
        <dbReference type="ARBA" id="ARBA00004123"/>
    </source>
</evidence>
<feature type="compositionally biased region" description="Basic and acidic residues" evidence="5">
    <location>
        <begin position="1535"/>
        <end position="1547"/>
    </location>
</feature>
<feature type="compositionally biased region" description="Low complexity" evidence="5">
    <location>
        <begin position="1165"/>
        <end position="1178"/>
    </location>
</feature>
<feature type="compositionally biased region" description="Polar residues" evidence="5">
    <location>
        <begin position="1417"/>
        <end position="1426"/>
    </location>
</feature>
<feature type="compositionally biased region" description="Pro residues" evidence="5">
    <location>
        <begin position="781"/>
        <end position="796"/>
    </location>
</feature>
<feature type="region of interest" description="Disordered" evidence="5">
    <location>
        <begin position="637"/>
        <end position="705"/>
    </location>
</feature>
<dbReference type="InterPro" id="IPR007133">
    <property type="entry name" value="RNA_pol_II-assoc_Paf1"/>
</dbReference>
<feature type="region of interest" description="Disordered" evidence="5">
    <location>
        <begin position="1535"/>
        <end position="1567"/>
    </location>
</feature>
<gene>
    <name evidence="6" type="ORF">L3Y34_010360</name>
</gene>
<feature type="compositionally biased region" description="Polar residues" evidence="5">
    <location>
        <begin position="1217"/>
        <end position="1243"/>
    </location>
</feature>
<feature type="region of interest" description="Disordered" evidence="5">
    <location>
        <begin position="1370"/>
        <end position="1443"/>
    </location>
</feature>
<evidence type="ECO:0000313" key="6">
    <source>
        <dbReference type="EMBL" id="ULT79738.1"/>
    </source>
</evidence>
<evidence type="ECO:0000313" key="7">
    <source>
        <dbReference type="Proteomes" id="UP000827892"/>
    </source>
</evidence>
<dbReference type="SUPFAM" id="SSF52540">
    <property type="entry name" value="P-loop containing nucleoside triphosphate hydrolases"/>
    <property type="match status" value="1"/>
</dbReference>
<feature type="region of interest" description="Disordered" evidence="5">
    <location>
        <begin position="580"/>
        <end position="618"/>
    </location>
</feature>
<feature type="region of interest" description="Disordered" evidence="5">
    <location>
        <begin position="1680"/>
        <end position="1724"/>
    </location>
</feature>